<keyword evidence="4" id="KW-0378">Hydrolase</keyword>
<evidence type="ECO:0000313" key="6">
    <source>
        <dbReference type="EMBL" id="GAN78357.1"/>
    </source>
</evidence>
<dbReference type="InterPro" id="IPR012010">
    <property type="entry name" value="Urease_gamma"/>
</dbReference>
<dbReference type="HAMAP" id="MF_01955">
    <property type="entry name" value="Urease_beta_gamma"/>
    <property type="match status" value="1"/>
</dbReference>
<dbReference type="UniPathway" id="UPA00258">
    <property type="reaction ID" value="UER00370"/>
</dbReference>
<dbReference type="FunFam" id="2.10.150.10:FF:000001">
    <property type="entry name" value="Urease subunit beta"/>
    <property type="match status" value="1"/>
</dbReference>
<dbReference type="InterPro" id="IPR036461">
    <property type="entry name" value="Urease_betasu_sf"/>
</dbReference>
<dbReference type="NCBIfam" id="NF009712">
    <property type="entry name" value="PRK13241.1"/>
    <property type="match status" value="1"/>
</dbReference>
<dbReference type="InterPro" id="IPR008223">
    <property type="entry name" value="Urease_gamma-beta_su"/>
</dbReference>
<dbReference type="GO" id="GO:0009039">
    <property type="term" value="F:urease activity"/>
    <property type="evidence" value="ECO:0007669"/>
    <property type="project" value="UniProtKB-EC"/>
</dbReference>
<dbReference type="GO" id="GO:0016151">
    <property type="term" value="F:nickel cation binding"/>
    <property type="evidence" value="ECO:0007669"/>
    <property type="project" value="InterPro"/>
</dbReference>
<organism evidence="6 7">
    <name type="scientific">Acidisphaera rubrifaciens HS-AP3</name>
    <dbReference type="NCBI Taxonomy" id="1231350"/>
    <lineage>
        <taxon>Bacteria</taxon>
        <taxon>Pseudomonadati</taxon>
        <taxon>Pseudomonadota</taxon>
        <taxon>Alphaproteobacteria</taxon>
        <taxon>Acetobacterales</taxon>
        <taxon>Acetobacteraceae</taxon>
        <taxon>Acidisphaera</taxon>
    </lineage>
</organism>
<evidence type="ECO:0000256" key="3">
    <source>
        <dbReference type="ARBA" id="ARBA00022490"/>
    </source>
</evidence>
<dbReference type="Pfam" id="PF00547">
    <property type="entry name" value="Urease_gamma"/>
    <property type="match status" value="1"/>
</dbReference>
<dbReference type="SUPFAM" id="SSF51278">
    <property type="entry name" value="Urease, beta-subunit"/>
    <property type="match status" value="1"/>
</dbReference>
<sequence>MTTPEAAMLLVPTELERLTIFTAAELARKRRGRGLALNYPEAVALISDELLEGARDGRSVAELMDAGAAILTTDDVQSGVAAMLPILQVECVFPDGTKLVTVHDPIRPREGAAADPVRPGEIIPAEGEIELAAGRRRAEIEVTNTGDRPVQVGSHYHFFETNRALDFDRAAAFGMRLDIPAGTATRFEPGQTRRVTLVAFGGTGTVTGLNALTEGATDAAAKPAAVARAAAAGFRGA</sequence>
<reference evidence="6 7" key="1">
    <citation type="submission" date="2012-11" db="EMBL/GenBank/DDBJ databases">
        <title>Whole genome sequence of Acidisphaera rubrifaciens HS-AP3.</title>
        <authorList>
            <person name="Azuma Y."/>
            <person name="Higashiura N."/>
            <person name="Hirakawa H."/>
            <person name="Matsushita K."/>
        </authorList>
    </citation>
    <scope>NUCLEOTIDE SEQUENCE [LARGE SCALE GENOMIC DNA]</scope>
    <source>
        <strain evidence="6 7">HS-AP3</strain>
    </source>
</reference>
<dbReference type="InterPro" id="IPR002026">
    <property type="entry name" value="Urease_gamma/gamma-beta_su"/>
</dbReference>
<dbReference type="HAMAP" id="MF_01954">
    <property type="entry name" value="Urease_beta"/>
    <property type="match status" value="1"/>
</dbReference>
<dbReference type="HAMAP" id="MF_00739">
    <property type="entry name" value="Urease_gamma"/>
    <property type="match status" value="1"/>
</dbReference>
<dbReference type="GO" id="GO:0035550">
    <property type="term" value="C:urease complex"/>
    <property type="evidence" value="ECO:0007669"/>
    <property type="project" value="InterPro"/>
</dbReference>
<evidence type="ECO:0000256" key="4">
    <source>
        <dbReference type="ARBA" id="ARBA00022801"/>
    </source>
</evidence>
<keyword evidence="7" id="KW-1185">Reference proteome</keyword>
<dbReference type="PIRSF" id="PIRSF001225">
    <property type="entry name" value="Urease_gammabeta"/>
    <property type="match status" value="1"/>
</dbReference>
<comment type="caution">
    <text evidence="6">The sequence shown here is derived from an EMBL/GenBank/DDBJ whole genome shotgun (WGS) entry which is preliminary data.</text>
</comment>
<dbReference type="NCBIfam" id="TIGR00193">
    <property type="entry name" value="urease_gam"/>
    <property type="match status" value="1"/>
</dbReference>
<evidence type="ECO:0000256" key="1">
    <source>
        <dbReference type="ARBA" id="ARBA00004897"/>
    </source>
</evidence>
<dbReference type="AlphaFoldDB" id="A0A0D6P9M5"/>
<name>A0A0D6P9M5_9PROT</name>
<dbReference type="NCBIfam" id="NF009682">
    <property type="entry name" value="PRK13203.1"/>
    <property type="match status" value="1"/>
</dbReference>
<dbReference type="InterPro" id="IPR002019">
    <property type="entry name" value="Urease_beta-like"/>
</dbReference>
<dbReference type="EC" id="3.5.1.5" evidence="2"/>
<dbReference type="PANTHER" id="PTHR33569:SF1">
    <property type="entry name" value="UREASE"/>
    <property type="match status" value="1"/>
</dbReference>
<dbReference type="Pfam" id="PF00699">
    <property type="entry name" value="Urease_beta"/>
    <property type="match status" value="1"/>
</dbReference>
<protein>
    <recommendedName>
        <fullName evidence="2">urease</fullName>
        <ecNumber evidence="2">3.5.1.5</ecNumber>
    </recommendedName>
</protein>
<proteinExistence type="inferred from homology"/>
<dbReference type="NCBIfam" id="NF009671">
    <property type="entry name" value="PRK13192.1"/>
    <property type="match status" value="1"/>
</dbReference>
<dbReference type="InterPro" id="IPR050069">
    <property type="entry name" value="Urease_subunit"/>
</dbReference>
<dbReference type="NCBIfam" id="TIGR00192">
    <property type="entry name" value="urease_beta"/>
    <property type="match status" value="1"/>
</dbReference>
<keyword evidence="3" id="KW-0963">Cytoplasm</keyword>
<comment type="catalytic activity">
    <reaction evidence="5">
        <text>urea + 2 H2O + H(+) = hydrogencarbonate + 2 NH4(+)</text>
        <dbReference type="Rhea" id="RHEA:20557"/>
        <dbReference type="ChEBI" id="CHEBI:15377"/>
        <dbReference type="ChEBI" id="CHEBI:15378"/>
        <dbReference type="ChEBI" id="CHEBI:16199"/>
        <dbReference type="ChEBI" id="CHEBI:17544"/>
        <dbReference type="ChEBI" id="CHEBI:28938"/>
        <dbReference type="EC" id="3.5.1.5"/>
    </reaction>
</comment>
<dbReference type="Gene3D" id="3.30.280.10">
    <property type="entry name" value="Urease, gamma-like subunit"/>
    <property type="match status" value="1"/>
</dbReference>
<dbReference type="Proteomes" id="UP000032680">
    <property type="component" value="Unassembled WGS sequence"/>
</dbReference>
<evidence type="ECO:0000313" key="7">
    <source>
        <dbReference type="Proteomes" id="UP000032680"/>
    </source>
</evidence>
<dbReference type="InterPro" id="IPR036463">
    <property type="entry name" value="Urease_gamma_sf"/>
</dbReference>
<evidence type="ECO:0000256" key="2">
    <source>
        <dbReference type="ARBA" id="ARBA00012934"/>
    </source>
</evidence>
<dbReference type="CDD" id="cd00390">
    <property type="entry name" value="Urease_gamma"/>
    <property type="match status" value="1"/>
</dbReference>
<dbReference type="CDD" id="cd00407">
    <property type="entry name" value="Urease_beta"/>
    <property type="match status" value="1"/>
</dbReference>
<dbReference type="Gene3D" id="2.10.150.10">
    <property type="entry name" value="Urease, beta subunit"/>
    <property type="match status" value="1"/>
</dbReference>
<dbReference type="SUPFAM" id="SSF54111">
    <property type="entry name" value="Urease, gamma-subunit"/>
    <property type="match status" value="1"/>
</dbReference>
<comment type="pathway">
    <text evidence="1">Nitrogen metabolism; urea degradation; CO(2) and NH(3) from urea (urease route): step 1/1.</text>
</comment>
<gene>
    <name evidence="6" type="ORF">Asru_0787_02</name>
</gene>
<dbReference type="PANTHER" id="PTHR33569">
    <property type="entry name" value="UREASE"/>
    <property type="match status" value="1"/>
</dbReference>
<accession>A0A0D6P9M5</accession>
<dbReference type="GO" id="GO:0043419">
    <property type="term" value="P:urea catabolic process"/>
    <property type="evidence" value="ECO:0007669"/>
    <property type="project" value="UniProtKB-UniPathway"/>
</dbReference>
<evidence type="ECO:0000256" key="5">
    <source>
        <dbReference type="ARBA" id="ARBA00047778"/>
    </source>
</evidence>
<dbReference type="EMBL" id="BANB01000786">
    <property type="protein sequence ID" value="GAN78357.1"/>
    <property type="molecule type" value="Genomic_DNA"/>
</dbReference>